<reference evidence="8 9" key="1">
    <citation type="journal article" date="2018" name="Int. J. Syst. Evol. Microbiol.">
        <title>Bifidobacterium callitrichidarum sp. nov. from the faeces of the emperor tamarin (Saguinus imperator).</title>
        <authorList>
            <person name="Modesto M."/>
            <person name="Michelini S."/>
            <person name="Sansosti M.C."/>
            <person name="De Filippo C."/>
            <person name="Cavalieri D."/>
            <person name="Qvirist L."/>
            <person name="Andlid T."/>
            <person name="Spiezio C."/>
            <person name="Sandri C."/>
            <person name="Pascarelli S."/>
            <person name="Sgorbati B."/>
            <person name="Mattarelli P."/>
        </authorList>
    </citation>
    <scope>NUCLEOTIDE SEQUENCE [LARGE SCALE GENOMIC DNA]</scope>
    <source>
        <strain evidence="8 9">TRI 5</strain>
    </source>
</reference>
<sequence length="200" mass="22145">MRMFEGAPVEATGERRFESVDGESAADRGTSGRWPVTGAAHDTDDLDDADDEDSCRDAALRLLDAAPRSSGALRDRLLGKGYAEDTVECVIERLIAVRLLNDEDYAESVIRVCAGRMMGRRGAVMELSRKGVDRALAQQVADEAERRGVFEDAAWELGRRVARKTKGLDRQVRQRRFWSAGGRKGHSPETLRRVAAELLN</sequence>
<dbReference type="InterPro" id="IPR036388">
    <property type="entry name" value="WH-like_DNA-bd_sf"/>
</dbReference>
<dbReference type="PANTHER" id="PTHR33602:SF1">
    <property type="entry name" value="REGULATORY PROTEIN RECX FAMILY PROTEIN"/>
    <property type="match status" value="1"/>
</dbReference>
<feature type="region of interest" description="Disordered" evidence="5">
    <location>
        <begin position="1"/>
        <end position="51"/>
    </location>
</feature>
<protein>
    <recommendedName>
        <fullName evidence="3">Regulatory protein RecX</fullName>
    </recommendedName>
</protein>
<evidence type="ECO:0000313" key="9">
    <source>
        <dbReference type="Proteomes" id="UP000245876"/>
    </source>
</evidence>
<keyword evidence="9" id="KW-1185">Reference proteome</keyword>
<evidence type="ECO:0000256" key="3">
    <source>
        <dbReference type="ARBA" id="ARBA00018111"/>
    </source>
</evidence>
<organism evidence="8 9">
    <name type="scientific">Bifidobacterium callitrichidarum</name>
    <dbReference type="NCBI Taxonomy" id="2052941"/>
    <lineage>
        <taxon>Bacteria</taxon>
        <taxon>Bacillati</taxon>
        <taxon>Actinomycetota</taxon>
        <taxon>Actinomycetes</taxon>
        <taxon>Bifidobacteriales</taxon>
        <taxon>Bifidobacteriaceae</taxon>
        <taxon>Bifidobacterium</taxon>
    </lineage>
</organism>
<name>A0A2U2N6J3_9BIFI</name>
<dbReference type="PANTHER" id="PTHR33602">
    <property type="entry name" value="REGULATORY PROTEIN RECX FAMILY PROTEIN"/>
    <property type="match status" value="1"/>
</dbReference>
<proteinExistence type="inferred from homology"/>
<accession>A0A2U2N6J3</accession>
<gene>
    <name evidence="8" type="ORF">DF196_08285</name>
</gene>
<dbReference type="OrthoDB" id="3238942at2"/>
<dbReference type="Pfam" id="PF21982">
    <property type="entry name" value="RecX_HTH1"/>
    <property type="match status" value="1"/>
</dbReference>
<evidence type="ECO:0000256" key="1">
    <source>
        <dbReference type="ARBA" id="ARBA00004496"/>
    </source>
</evidence>
<dbReference type="InterPro" id="IPR003783">
    <property type="entry name" value="Regulatory_RecX"/>
</dbReference>
<dbReference type="Gene3D" id="1.10.10.10">
    <property type="entry name" value="Winged helix-like DNA-binding domain superfamily/Winged helix DNA-binding domain"/>
    <property type="match status" value="2"/>
</dbReference>
<evidence type="ECO:0000259" key="6">
    <source>
        <dbReference type="Pfam" id="PF02631"/>
    </source>
</evidence>
<evidence type="ECO:0000259" key="7">
    <source>
        <dbReference type="Pfam" id="PF21982"/>
    </source>
</evidence>
<evidence type="ECO:0000256" key="5">
    <source>
        <dbReference type="SAM" id="MobiDB-lite"/>
    </source>
</evidence>
<dbReference type="Proteomes" id="UP000245876">
    <property type="component" value="Unassembled WGS sequence"/>
</dbReference>
<keyword evidence="4" id="KW-0963">Cytoplasm</keyword>
<evidence type="ECO:0000313" key="8">
    <source>
        <dbReference type="EMBL" id="PWG64791.1"/>
    </source>
</evidence>
<evidence type="ECO:0000256" key="2">
    <source>
        <dbReference type="ARBA" id="ARBA00009695"/>
    </source>
</evidence>
<dbReference type="EMBL" id="QFFM01000015">
    <property type="protein sequence ID" value="PWG64791.1"/>
    <property type="molecule type" value="Genomic_DNA"/>
</dbReference>
<dbReference type="GO" id="GO:0006282">
    <property type="term" value="P:regulation of DNA repair"/>
    <property type="evidence" value="ECO:0007669"/>
    <property type="project" value="InterPro"/>
</dbReference>
<dbReference type="InterPro" id="IPR053926">
    <property type="entry name" value="RecX_HTH_1st"/>
</dbReference>
<feature type="domain" description="RecX second three-helical" evidence="6">
    <location>
        <begin position="101"/>
        <end position="140"/>
    </location>
</feature>
<dbReference type="InterPro" id="IPR053924">
    <property type="entry name" value="RecX_HTH_2nd"/>
</dbReference>
<dbReference type="Pfam" id="PF02631">
    <property type="entry name" value="RecX_HTH2"/>
    <property type="match status" value="1"/>
</dbReference>
<feature type="domain" description="RecX first three-helical" evidence="7">
    <location>
        <begin position="55"/>
        <end position="94"/>
    </location>
</feature>
<dbReference type="AlphaFoldDB" id="A0A2U2N6J3"/>
<dbReference type="GO" id="GO:0005737">
    <property type="term" value="C:cytoplasm"/>
    <property type="evidence" value="ECO:0007669"/>
    <property type="project" value="UniProtKB-SubCell"/>
</dbReference>
<evidence type="ECO:0000256" key="4">
    <source>
        <dbReference type="ARBA" id="ARBA00022490"/>
    </source>
</evidence>
<comment type="subcellular location">
    <subcellularLocation>
        <location evidence="1">Cytoplasm</location>
    </subcellularLocation>
</comment>
<comment type="similarity">
    <text evidence="2">Belongs to the RecX family.</text>
</comment>
<comment type="caution">
    <text evidence="8">The sequence shown here is derived from an EMBL/GenBank/DDBJ whole genome shotgun (WGS) entry which is preliminary data.</text>
</comment>